<dbReference type="OrthoDB" id="535637at2"/>
<gene>
    <name evidence="2" type="ORF">H1P_1700017</name>
</gene>
<protein>
    <recommendedName>
        <fullName evidence="1">DUF6888 domain-containing protein</fullName>
    </recommendedName>
</protein>
<keyword evidence="3" id="KW-1185">Reference proteome</keyword>
<dbReference type="InterPro" id="IPR054181">
    <property type="entry name" value="DUF6888"/>
</dbReference>
<proteinExistence type="predicted"/>
<name>A0A563VNB6_9CYAN</name>
<feature type="domain" description="DUF6888" evidence="1">
    <location>
        <begin position="1"/>
        <end position="56"/>
    </location>
</feature>
<dbReference type="RefSeq" id="WP_144871043.1">
    <property type="nucleotide sequence ID" value="NZ_LR213921.1"/>
</dbReference>
<organism evidence="2 3">
    <name type="scientific">Hyella patelloides LEGE 07179</name>
    <dbReference type="NCBI Taxonomy" id="945734"/>
    <lineage>
        <taxon>Bacteria</taxon>
        <taxon>Bacillati</taxon>
        <taxon>Cyanobacteriota</taxon>
        <taxon>Cyanophyceae</taxon>
        <taxon>Pleurocapsales</taxon>
        <taxon>Hyellaceae</taxon>
        <taxon>Hyella</taxon>
    </lineage>
</organism>
<evidence type="ECO:0000313" key="3">
    <source>
        <dbReference type="Proteomes" id="UP000320055"/>
    </source>
</evidence>
<evidence type="ECO:0000313" key="2">
    <source>
        <dbReference type="EMBL" id="VEP12902.1"/>
    </source>
</evidence>
<dbReference type="Pfam" id="PF21828">
    <property type="entry name" value="DUF6888"/>
    <property type="match status" value="1"/>
</dbReference>
<accession>A0A563VNB6</accession>
<dbReference type="Proteomes" id="UP000320055">
    <property type="component" value="Unassembled WGS sequence"/>
</dbReference>
<reference evidence="2 3" key="1">
    <citation type="submission" date="2019-01" db="EMBL/GenBank/DDBJ databases">
        <authorList>
            <person name="Brito A."/>
        </authorList>
    </citation>
    <scope>NUCLEOTIDE SEQUENCE [LARGE SCALE GENOMIC DNA]</scope>
    <source>
        <strain evidence="2">1</strain>
    </source>
</reference>
<dbReference type="EMBL" id="CAACVJ010000080">
    <property type="protein sequence ID" value="VEP12902.1"/>
    <property type="molecule type" value="Genomic_DNA"/>
</dbReference>
<dbReference type="AlphaFoldDB" id="A0A563VNB6"/>
<sequence>MPTAQQAIKAAILCQYITRSLLPITIFRYYRVAKIIYIEAGYNQEITIRIHENGEFIYV</sequence>
<evidence type="ECO:0000259" key="1">
    <source>
        <dbReference type="Pfam" id="PF21828"/>
    </source>
</evidence>